<feature type="chain" id="PRO_5045405014" evidence="1">
    <location>
        <begin position="19"/>
        <end position="214"/>
    </location>
</feature>
<evidence type="ECO:0000313" key="2">
    <source>
        <dbReference type="EMBL" id="MCH7411066.1"/>
    </source>
</evidence>
<keyword evidence="3" id="KW-1185">Reference proteome</keyword>
<name>A0ABS9V3U3_9BACT</name>
<reference evidence="2" key="1">
    <citation type="submission" date="2022-03" db="EMBL/GenBank/DDBJ databases">
        <title>De novo assembled genomes of Belliella spp. (Cyclobacteriaceae) strains.</title>
        <authorList>
            <person name="Szabo A."/>
            <person name="Korponai K."/>
            <person name="Felfoldi T."/>
        </authorList>
    </citation>
    <scope>NUCLEOTIDE SEQUENCE</scope>
    <source>
        <strain evidence="2">DSM 111904</strain>
    </source>
</reference>
<sequence length="214" mass="24164">MKKIILLTLSLLVGHLTAYGQSNLWDVDGFTASQDIIIIDELPEKSEMKRGDLIFSKAKGVFSFSPINSINNRALDKLKTEASMKGASHIYITNQSVENSVFSKTSNYTARILKQKSVGKSKVENIIEGKTLTRRLERSFSRNAWKSKLSMRSGNFDLDTSNPIVEKNGKLYLKEKNSTNEFKHEIIAAETDKIIILEEKKKDSRFSTVILTIN</sequence>
<feature type="signal peptide" evidence="1">
    <location>
        <begin position="1"/>
        <end position="18"/>
    </location>
</feature>
<evidence type="ECO:0000256" key="1">
    <source>
        <dbReference type="SAM" id="SignalP"/>
    </source>
</evidence>
<accession>A0ABS9V3U3</accession>
<protein>
    <submittedName>
        <fullName evidence="2">Uncharacterized protein</fullName>
    </submittedName>
</protein>
<comment type="caution">
    <text evidence="2">The sequence shown here is derived from an EMBL/GenBank/DDBJ whole genome shotgun (WGS) entry which is preliminary data.</text>
</comment>
<gene>
    <name evidence="2" type="ORF">MM239_16795</name>
</gene>
<proteinExistence type="predicted"/>
<organism evidence="2 3">
    <name type="scientific">Belliella filtrata</name>
    <dbReference type="NCBI Taxonomy" id="2923435"/>
    <lineage>
        <taxon>Bacteria</taxon>
        <taxon>Pseudomonadati</taxon>
        <taxon>Bacteroidota</taxon>
        <taxon>Cytophagia</taxon>
        <taxon>Cytophagales</taxon>
        <taxon>Cyclobacteriaceae</taxon>
        <taxon>Belliella</taxon>
    </lineage>
</organism>
<keyword evidence="1" id="KW-0732">Signal</keyword>
<dbReference type="EMBL" id="JAKZGP010000057">
    <property type="protein sequence ID" value="MCH7411066.1"/>
    <property type="molecule type" value="Genomic_DNA"/>
</dbReference>
<dbReference type="RefSeq" id="WP_241349419.1">
    <property type="nucleotide sequence ID" value="NZ_JAKZGP010000057.1"/>
</dbReference>
<dbReference type="Proteomes" id="UP001165489">
    <property type="component" value="Unassembled WGS sequence"/>
</dbReference>
<evidence type="ECO:0000313" key="3">
    <source>
        <dbReference type="Proteomes" id="UP001165489"/>
    </source>
</evidence>